<evidence type="ECO:0000256" key="2">
    <source>
        <dbReference type="ARBA" id="ARBA00022679"/>
    </source>
</evidence>
<reference evidence="8" key="1">
    <citation type="submission" date="2022-07" db="EMBL/GenBank/DDBJ databases">
        <title>Taxonomy of Novel Oxalotrophic and Methylotrophic Bacteria.</title>
        <authorList>
            <person name="Sahin N."/>
            <person name="Tani A."/>
        </authorList>
    </citation>
    <scope>NUCLEOTIDE SEQUENCE</scope>
    <source>
        <strain evidence="8">AM327</strain>
    </source>
</reference>
<evidence type="ECO:0000256" key="5">
    <source>
        <dbReference type="ARBA" id="ARBA00022840"/>
    </source>
</evidence>
<dbReference type="InterPro" id="IPR027417">
    <property type="entry name" value="P-loop_NTPase"/>
</dbReference>
<keyword evidence="4 7" id="KW-0418">Kinase</keyword>
<dbReference type="PANTHER" id="PTHR21087:SF16">
    <property type="entry name" value="SHIKIMATE KINASE 1, CHLOROPLASTIC"/>
    <property type="match status" value="1"/>
</dbReference>
<comment type="caution">
    <text evidence="8">The sequence shown here is derived from an EMBL/GenBank/DDBJ whole genome shotgun (WGS) entry which is preliminary data.</text>
</comment>
<dbReference type="Proteomes" id="UP001143545">
    <property type="component" value="Unassembled WGS sequence"/>
</dbReference>
<dbReference type="Gene3D" id="3.40.50.300">
    <property type="entry name" value="P-loop containing nucleotide triphosphate hydrolases"/>
    <property type="match status" value="1"/>
</dbReference>
<dbReference type="EMBL" id="BRVP01000007">
    <property type="protein sequence ID" value="GLB52239.1"/>
    <property type="molecule type" value="Genomic_DNA"/>
</dbReference>
<proteinExistence type="inferred from homology"/>
<keyword evidence="1 7" id="KW-0028">Amino-acid biosynthesis</keyword>
<comment type="catalytic activity">
    <reaction evidence="7">
        <text>shikimate + ATP = 3-phosphoshikimate + ADP + H(+)</text>
        <dbReference type="Rhea" id="RHEA:13121"/>
        <dbReference type="ChEBI" id="CHEBI:15378"/>
        <dbReference type="ChEBI" id="CHEBI:30616"/>
        <dbReference type="ChEBI" id="CHEBI:36208"/>
        <dbReference type="ChEBI" id="CHEBI:145989"/>
        <dbReference type="ChEBI" id="CHEBI:456216"/>
        <dbReference type="EC" id="2.7.1.71"/>
    </reaction>
</comment>
<keyword evidence="7" id="KW-0963">Cytoplasm</keyword>
<dbReference type="PANTHER" id="PTHR21087">
    <property type="entry name" value="SHIKIMATE KINASE"/>
    <property type="match status" value="1"/>
</dbReference>
<feature type="binding site" evidence="7">
    <location>
        <position position="140"/>
    </location>
    <ligand>
        <name>substrate</name>
    </ligand>
</feature>
<dbReference type="InterPro" id="IPR031322">
    <property type="entry name" value="Shikimate/glucono_kinase"/>
</dbReference>
<dbReference type="GO" id="GO:0009073">
    <property type="term" value="P:aromatic amino acid family biosynthetic process"/>
    <property type="evidence" value="ECO:0007669"/>
    <property type="project" value="UniProtKB-KW"/>
</dbReference>
<dbReference type="PRINTS" id="PR01100">
    <property type="entry name" value="SHIKIMTKNASE"/>
</dbReference>
<dbReference type="GO" id="GO:0009423">
    <property type="term" value="P:chorismate biosynthetic process"/>
    <property type="evidence" value="ECO:0007669"/>
    <property type="project" value="UniProtKB-UniRule"/>
</dbReference>
<organism evidence="8 9">
    <name type="scientific">Neptunitalea chrysea</name>
    <dbReference type="NCBI Taxonomy" id="1647581"/>
    <lineage>
        <taxon>Bacteria</taxon>
        <taxon>Pseudomonadati</taxon>
        <taxon>Bacteroidota</taxon>
        <taxon>Flavobacteriia</taxon>
        <taxon>Flavobacteriales</taxon>
        <taxon>Flavobacteriaceae</taxon>
        <taxon>Neptunitalea</taxon>
    </lineage>
</organism>
<sequence length="169" mass="19193">MIILLGYMGSGKSAVGKSLAVKLNQPFLDFDEYIEQKEGISVTTIFQEKGEIYFRKIEHLYLKELLDENRNMVLSLGGGTPCYSNNIALLLKATPHVFYLNVGIGTLVERLLKEKSHRPVIAHLTEENLPEFIGKHLFERNSFYQQAHHHVNANKKTIEELVNEIGALI</sequence>
<dbReference type="GO" id="GO:0005829">
    <property type="term" value="C:cytosol"/>
    <property type="evidence" value="ECO:0007669"/>
    <property type="project" value="TreeGrafter"/>
</dbReference>
<dbReference type="CDD" id="cd00464">
    <property type="entry name" value="SK"/>
    <property type="match status" value="1"/>
</dbReference>
<feature type="binding site" evidence="7">
    <location>
        <position position="13"/>
    </location>
    <ligand>
        <name>Mg(2+)</name>
        <dbReference type="ChEBI" id="CHEBI:18420"/>
    </ligand>
</feature>
<feature type="binding site" evidence="7">
    <location>
        <begin position="9"/>
        <end position="14"/>
    </location>
    <ligand>
        <name>ATP</name>
        <dbReference type="ChEBI" id="CHEBI:30616"/>
    </ligand>
</feature>
<name>A0A9W6B468_9FLAO</name>
<dbReference type="GO" id="GO:0008652">
    <property type="term" value="P:amino acid biosynthetic process"/>
    <property type="evidence" value="ECO:0007669"/>
    <property type="project" value="UniProtKB-KW"/>
</dbReference>
<gene>
    <name evidence="7 8" type="primary">aroK</name>
    <name evidence="8" type="ORF">NBRC110019_12780</name>
</gene>
<dbReference type="SUPFAM" id="SSF52540">
    <property type="entry name" value="P-loop containing nucleoside triphosphate hydrolases"/>
    <property type="match status" value="1"/>
</dbReference>
<keyword evidence="7" id="KW-0460">Magnesium</keyword>
<dbReference type="GO" id="GO:0004765">
    <property type="term" value="F:shikimate kinase activity"/>
    <property type="evidence" value="ECO:0007669"/>
    <property type="project" value="UniProtKB-UniRule"/>
</dbReference>
<keyword evidence="3 7" id="KW-0547">Nucleotide-binding</keyword>
<comment type="subunit">
    <text evidence="7">Monomer.</text>
</comment>
<dbReference type="EC" id="2.7.1.71" evidence="7"/>
<feature type="binding site" evidence="7">
    <location>
        <position position="55"/>
    </location>
    <ligand>
        <name>substrate</name>
    </ligand>
</feature>
<comment type="caution">
    <text evidence="7">Lacks conserved residue(s) required for the propagation of feature annotation.</text>
</comment>
<evidence type="ECO:0000256" key="1">
    <source>
        <dbReference type="ARBA" id="ARBA00022605"/>
    </source>
</evidence>
<dbReference type="InterPro" id="IPR000623">
    <property type="entry name" value="Shikimate_kinase/TSH1"/>
</dbReference>
<evidence type="ECO:0000313" key="8">
    <source>
        <dbReference type="EMBL" id="GLB52239.1"/>
    </source>
</evidence>
<comment type="pathway">
    <text evidence="7">Metabolic intermediate biosynthesis; chorismate biosynthesis; chorismate from D-erythrose 4-phosphate and phosphoenolpyruvate: step 5/7.</text>
</comment>
<evidence type="ECO:0000256" key="4">
    <source>
        <dbReference type="ARBA" id="ARBA00022777"/>
    </source>
</evidence>
<comment type="function">
    <text evidence="7">Catalyzes the specific phosphorylation of the 3-hydroxyl group of shikimic acid using ATP as a cosubstrate.</text>
</comment>
<comment type="cofactor">
    <cofactor evidence="7">
        <name>Mg(2+)</name>
        <dbReference type="ChEBI" id="CHEBI:18420"/>
    </cofactor>
    <text evidence="7">Binds 1 Mg(2+) ion per subunit.</text>
</comment>
<dbReference type="HAMAP" id="MF_00109">
    <property type="entry name" value="Shikimate_kinase"/>
    <property type="match status" value="1"/>
</dbReference>
<feature type="binding site" evidence="7">
    <location>
        <position position="78"/>
    </location>
    <ligand>
        <name>substrate</name>
    </ligand>
</feature>
<protein>
    <recommendedName>
        <fullName evidence="7">Shikimate kinase</fullName>
        <shortName evidence="7">SK</shortName>
        <ecNumber evidence="7">2.7.1.71</ecNumber>
    </recommendedName>
</protein>
<dbReference type="AlphaFoldDB" id="A0A9W6B468"/>
<keyword evidence="5 7" id="KW-0067">ATP-binding</keyword>
<evidence type="ECO:0000256" key="7">
    <source>
        <dbReference type="HAMAP-Rule" id="MF_00109"/>
    </source>
</evidence>
<feature type="binding site" evidence="7">
    <location>
        <position position="31"/>
    </location>
    <ligand>
        <name>substrate</name>
    </ligand>
</feature>
<evidence type="ECO:0000256" key="3">
    <source>
        <dbReference type="ARBA" id="ARBA00022741"/>
    </source>
</evidence>
<keyword evidence="2 7" id="KW-0808">Transferase</keyword>
<keyword evidence="7" id="KW-0479">Metal-binding</keyword>
<feature type="binding site" evidence="7">
    <location>
        <position position="118"/>
    </location>
    <ligand>
        <name>ATP</name>
        <dbReference type="ChEBI" id="CHEBI:30616"/>
    </ligand>
</feature>
<dbReference type="RefSeq" id="WP_281753433.1">
    <property type="nucleotide sequence ID" value="NZ_BRVP01000007.1"/>
</dbReference>
<comment type="subcellular location">
    <subcellularLocation>
        <location evidence="7">Cytoplasm</location>
    </subcellularLocation>
</comment>
<keyword evidence="6 7" id="KW-0057">Aromatic amino acid biosynthesis</keyword>
<accession>A0A9W6B468</accession>
<evidence type="ECO:0000313" key="9">
    <source>
        <dbReference type="Proteomes" id="UP001143545"/>
    </source>
</evidence>
<evidence type="ECO:0000256" key="6">
    <source>
        <dbReference type="ARBA" id="ARBA00023141"/>
    </source>
</evidence>
<comment type="similarity">
    <text evidence="7">Belongs to the shikimate kinase family.</text>
</comment>
<dbReference type="GO" id="GO:0005524">
    <property type="term" value="F:ATP binding"/>
    <property type="evidence" value="ECO:0007669"/>
    <property type="project" value="UniProtKB-UniRule"/>
</dbReference>
<keyword evidence="9" id="KW-1185">Reference proteome</keyword>
<dbReference type="GO" id="GO:0000287">
    <property type="term" value="F:magnesium ion binding"/>
    <property type="evidence" value="ECO:0007669"/>
    <property type="project" value="UniProtKB-UniRule"/>
</dbReference>
<dbReference type="Pfam" id="PF01202">
    <property type="entry name" value="SKI"/>
    <property type="match status" value="1"/>
</dbReference>